<dbReference type="Pfam" id="PF17876">
    <property type="entry name" value="CSD2"/>
    <property type="match status" value="1"/>
</dbReference>
<keyword evidence="7 8" id="KW-0694">RNA-binding</keyword>
<name>A0A6F8PPF7_9GAMM</name>
<dbReference type="GO" id="GO:0006402">
    <property type="term" value="P:mRNA catabolic process"/>
    <property type="evidence" value="ECO:0007669"/>
    <property type="project" value="TreeGrafter"/>
</dbReference>
<protein>
    <recommendedName>
        <fullName evidence="8">Ribonuclease R</fullName>
        <shortName evidence="8">RNase R</shortName>
        <ecNumber evidence="8">3.1.13.1</ecNumber>
    </recommendedName>
</protein>
<dbReference type="PANTHER" id="PTHR23355:SF9">
    <property type="entry name" value="DIS3-LIKE EXONUCLEASE 2"/>
    <property type="match status" value="1"/>
</dbReference>
<evidence type="ECO:0000256" key="7">
    <source>
        <dbReference type="ARBA" id="ARBA00022884"/>
    </source>
</evidence>
<feature type="region of interest" description="Disordered" evidence="9">
    <location>
        <begin position="1"/>
        <end position="34"/>
    </location>
</feature>
<dbReference type="InterPro" id="IPR011129">
    <property type="entry name" value="CSD"/>
</dbReference>
<dbReference type="GO" id="GO:0005829">
    <property type="term" value="C:cytosol"/>
    <property type="evidence" value="ECO:0007669"/>
    <property type="project" value="TreeGrafter"/>
</dbReference>
<feature type="region of interest" description="Disordered" evidence="9">
    <location>
        <begin position="745"/>
        <end position="793"/>
    </location>
</feature>
<dbReference type="PANTHER" id="PTHR23355">
    <property type="entry name" value="RIBONUCLEASE"/>
    <property type="match status" value="1"/>
</dbReference>
<evidence type="ECO:0000313" key="11">
    <source>
        <dbReference type="EMBL" id="BBP43999.1"/>
    </source>
</evidence>
<feature type="compositionally biased region" description="Basic residues" evidence="9">
    <location>
        <begin position="766"/>
        <end position="787"/>
    </location>
</feature>
<dbReference type="InterPro" id="IPR050180">
    <property type="entry name" value="RNR_Ribonuclease"/>
</dbReference>
<accession>A0A6F8PPF7</accession>
<keyword evidence="12" id="KW-1185">Reference proteome</keyword>
<keyword evidence="5 8" id="KW-0378">Hydrolase</keyword>
<dbReference type="InterPro" id="IPR003029">
    <property type="entry name" value="S1_domain"/>
</dbReference>
<dbReference type="InterPro" id="IPR004476">
    <property type="entry name" value="RNase_II/RNase_R"/>
</dbReference>
<dbReference type="Pfam" id="PF00575">
    <property type="entry name" value="S1"/>
    <property type="match status" value="1"/>
</dbReference>
<evidence type="ECO:0000256" key="8">
    <source>
        <dbReference type="HAMAP-Rule" id="MF_01895"/>
    </source>
</evidence>
<dbReference type="SMART" id="SM00316">
    <property type="entry name" value="S1"/>
    <property type="match status" value="1"/>
</dbReference>
<evidence type="ECO:0000259" key="10">
    <source>
        <dbReference type="PROSITE" id="PS50126"/>
    </source>
</evidence>
<dbReference type="InterPro" id="IPR040476">
    <property type="entry name" value="CSD2"/>
</dbReference>
<dbReference type="InterPro" id="IPR013223">
    <property type="entry name" value="RNase_B_OB_dom"/>
</dbReference>
<feature type="domain" description="S1 motif" evidence="10">
    <location>
        <begin position="656"/>
        <end position="737"/>
    </location>
</feature>
<dbReference type="EC" id="3.1.13.1" evidence="8"/>
<evidence type="ECO:0000256" key="5">
    <source>
        <dbReference type="ARBA" id="ARBA00022801"/>
    </source>
</evidence>
<dbReference type="Gene3D" id="2.40.50.140">
    <property type="entry name" value="Nucleic acid-binding proteins"/>
    <property type="match status" value="2"/>
</dbReference>
<dbReference type="CDD" id="cd04471">
    <property type="entry name" value="S1_RNase_R"/>
    <property type="match status" value="1"/>
</dbReference>
<evidence type="ECO:0000256" key="4">
    <source>
        <dbReference type="ARBA" id="ARBA00022722"/>
    </source>
</evidence>
<dbReference type="Pfam" id="PF00773">
    <property type="entry name" value="RNB"/>
    <property type="match status" value="1"/>
</dbReference>
<keyword evidence="3 8" id="KW-0963">Cytoplasm</keyword>
<reference evidence="12" key="1">
    <citation type="submission" date="2019-11" db="EMBL/GenBank/DDBJ databases">
        <title>Isolation and characterization of two novel species in the genus Thiomicrorhabdus.</title>
        <authorList>
            <person name="Mochizuki J."/>
            <person name="Kojima H."/>
            <person name="Fukui M."/>
        </authorList>
    </citation>
    <scope>NUCLEOTIDE SEQUENCE [LARGE SCALE GENOMIC DNA]</scope>
    <source>
        <strain evidence="12">AkT22</strain>
    </source>
</reference>
<comment type="similarity">
    <text evidence="8">Belongs to the RNR ribonuclease family. RNase R subfamily.</text>
</comment>
<evidence type="ECO:0000256" key="9">
    <source>
        <dbReference type="SAM" id="MobiDB-lite"/>
    </source>
</evidence>
<dbReference type="NCBIfam" id="TIGR00358">
    <property type="entry name" value="3_prime_RNase"/>
    <property type="match status" value="1"/>
</dbReference>
<evidence type="ECO:0000256" key="1">
    <source>
        <dbReference type="ARBA" id="ARBA00001849"/>
    </source>
</evidence>
<comment type="subcellular location">
    <subcellularLocation>
        <location evidence="2 8">Cytoplasm</location>
    </subcellularLocation>
</comment>
<gene>
    <name evidence="8 11" type="primary">rnr</name>
    <name evidence="11" type="ORF">THMIRHAT_17450</name>
</gene>
<dbReference type="PROSITE" id="PS50126">
    <property type="entry name" value="S1"/>
    <property type="match status" value="1"/>
</dbReference>
<dbReference type="AlphaFoldDB" id="A0A6F8PPF7"/>
<dbReference type="KEGG" id="tzo:THMIRHAT_17450"/>
<dbReference type="InterPro" id="IPR011805">
    <property type="entry name" value="RNase_R"/>
</dbReference>
<dbReference type="SMART" id="SM00357">
    <property type="entry name" value="CSP"/>
    <property type="match status" value="2"/>
</dbReference>
<dbReference type="InterPro" id="IPR022966">
    <property type="entry name" value="RNase_II/R_CS"/>
</dbReference>
<comment type="catalytic activity">
    <reaction evidence="1 8">
        <text>Exonucleolytic cleavage in the 3'- to 5'-direction to yield nucleoside 5'-phosphates.</text>
        <dbReference type="EC" id="3.1.13.1"/>
    </reaction>
</comment>
<keyword evidence="4 8" id="KW-0540">Nuclease</keyword>
<dbReference type="PROSITE" id="PS01175">
    <property type="entry name" value="RIBONUCLEASE_II"/>
    <property type="match status" value="1"/>
</dbReference>
<dbReference type="InterPro" id="IPR001900">
    <property type="entry name" value="RNase_II/R"/>
</dbReference>
<feature type="compositionally biased region" description="Acidic residues" evidence="9">
    <location>
        <begin position="745"/>
        <end position="760"/>
    </location>
</feature>
<evidence type="ECO:0000256" key="6">
    <source>
        <dbReference type="ARBA" id="ARBA00022839"/>
    </source>
</evidence>
<dbReference type="GO" id="GO:0008859">
    <property type="term" value="F:exoribonuclease II activity"/>
    <property type="evidence" value="ECO:0007669"/>
    <property type="project" value="UniProtKB-UniRule"/>
</dbReference>
<feature type="compositionally biased region" description="Basic and acidic residues" evidence="9">
    <location>
        <begin position="25"/>
        <end position="34"/>
    </location>
</feature>
<evidence type="ECO:0000256" key="3">
    <source>
        <dbReference type="ARBA" id="ARBA00022490"/>
    </source>
</evidence>
<evidence type="ECO:0000256" key="2">
    <source>
        <dbReference type="ARBA" id="ARBA00004496"/>
    </source>
</evidence>
<keyword evidence="6 8" id="KW-0269">Exonuclease</keyword>
<dbReference type="Proteomes" id="UP000501466">
    <property type="component" value="Chromosome"/>
</dbReference>
<dbReference type="Pfam" id="PF08206">
    <property type="entry name" value="OB_RNB"/>
    <property type="match status" value="1"/>
</dbReference>
<dbReference type="InterPro" id="IPR012340">
    <property type="entry name" value="NA-bd_OB-fold"/>
</dbReference>
<evidence type="ECO:0000313" key="12">
    <source>
        <dbReference type="Proteomes" id="UP000501466"/>
    </source>
</evidence>
<dbReference type="GO" id="GO:0003723">
    <property type="term" value="F:RNA binding"/>
    <property type="evidence" value="ECO:0007669"/>
    <property type="project" value="UniProtKB-UniRule"/>
</dbReference>
<dbReference type="SUPFAM" id="SSF50249">
    <property type="entry name" value="Nucleic acid-binding proteins"/>
    <property type="match status" value="4"/>
</dbReference>
<comment type="function">
    <text evidence="8">3'-5' exoribonuclease that releases 5'-nucleoside monophosphates and is involved in maturation of structured RNAs.</text>
</comment>
<dbReference type="HAMAP" id="MF_01895">
    <property type="entry name" value="RNase_R"/>
    <property type="match status" value="1"/>
</dbReference>
<organism evidence="11 12">
    <name type="scientific">Thiosulfativibrio zosterae</name>
    <dbReference type="NCBI Taxonomy" id="2675053"/>
    <lineage>
        <taxon>Bacteria</taxon>
        <taxon>Pseudomonadati</taxon>
        <taxon>Pseudomonadota</taxon>
        <taxon>Gammaproteobacteria</taxon>
        <taxon>Thiotrichales</taxon>
        <taxon>Piscirickettsiaceae</taxon>
        <taxon>Thiosulfativibrio</taxon>
    </lineage>
</organism>
<sequence length="793" mass="90359">MTEEKIQQGDNQGLDMVEQPLQDQHASREADKYENPIPSREFILELLEKTQKPLRIKQIADTLAIEDDERFEALNRRLKAMVRDNQIMRNRRGCFALIHKMDLIKGKVLGHPAGFGFVVPDEGGDDLFLSDTEMHKVFHGDKVLASVIGLDKRGRREGLIVEVLEHTHEQIMGRLHFEDGLAWVQPNNNRIAQDIFVPNDGLLSAQEGQIVLVEILHRPSKRTSAIGKIIEVVGDYMAPGMEIDTAIHAFGIPNEWSPELLAELDAIPNELTEADLEDRKDLRSLNLVTIDGEDSKDFDDAVYAKRRKNGWRLVVAIADVSHYVKVGSALDKEAFERGTSVYFPQRVIPMLPEKLSNELCSLNPKVDRLCMVCDMYIDDTGKLERTQFYQAVMNSKARLTYNQVHDILHNPDSPHRETFAEFLDDLDALNGLFQVLKQAREERGALEFETTETRIVFDGERKIEKIIPVVRNEAHKIIEECMLMANVATARFLKWHKVPMLYRVHEAPGEEKLASLRTFLGDFGVQMDFSEEAPTAHDFAAIAQKVQGQPYEHLVQTVLLRSMKQAVYQPENKGHFGLNYEYYTHFTSPIRRYPDLLIHRAIRHVWTKKPVEAFEHSEAAMVGLGQHCSDMERRADEATRDAVTFLKCEYLSHRLGEEYEAVVTAATNFGLFVELADLYVEGLVHITELGEDYFHYDNARHCLKGERTGQVFRLGDKIRVQVAQVNLDDRKVDLKFISAANAEDFESNDEADASEVDSNEGNEKPKRPRKGRNRNYRGKGGRSRSKKSVGSGE</sequence>
<dbReference type="EMBL" id="AP021888">
    <property type="protein sequence ID" value="BBP43999.1"/>
    <property type="molecule type" value="Genomic_DNA"/>
</dbReference>
<dbReference type="SMART" id="SM00955">
    <property type="entry name" value="RNB"/>
    <property type="match status" value="1"/>
</dbReference>
<proteinExistence type="inferred from homology"/>
<dbReference type="NCBIfam" id="TIGR02063">
    <property type="entry name" value="RNase_R"/>
    <property type="match status" value="1"/>
</dbReference>